<dbReference type="InterPro" id="IPR022643">
    <property type="entry name" value="De-COase2_C"/>
</dbReference>
<evidence type="ECO:0000259" key="13">
    <source>
        <dbReference type="Pfam" id="PF00278"/>
    </source>
</evidence>
<dbReference type="Proteomes" id="UP000677228">
    <property type="component" value="Unassembled WGS sequence"/>
</dbReference>
<feature type="modified residue" description="N6-(pyridoxal phosphate)lysine" evidence="11">
    <location>
        <position position="177"/>
    </location>
</feature>
<dbReference type="EMBL" id="CAJNOK010001952">
    <property type="protein sequence ID" value="CAF0837451.1"/>
    <property type="molecule type" value="Genomic_DNA"/>
</dbReference>
<evidence type="ECO:0000256" key="6">
    <source>
        <dbReference type="ARBA" id="ARBA00034115"/>
    </source>
</evidence>
<name>A0A8S2HAR4_9BILA</name>
<comment type="cofactor">
    <cofactor evidence="1 11">
        <name>pyridoxal 5'-phosphate</name>
        <dbReference type="ChEBI" id="CHEBI:597326"/>
    </cofactor>
</comment>
<dbReference type="PANTHER" id="PTHR11482:SF6">
    <property type="entry name" value="ORNITHINE DECARBOXYLASE 1-RELATED"/>
    <property type="match status" value="1"/>
</dbReference>
<dbReference type="Pfam" id="PF02784">
    <property type="entry name" value="Orn_Arg_deC_N"/>
    <property type="match status" value="1"/>
</dbReference>
<dbReference type="InterPro" id="IPR022644">
    <property type="entry name" value="De-COase2_N"/>
</dbReference>
<dbReference type="AlphaFoldDB" id="A0A8S2HAR4"/>
<evidence type="ECO:0000256" key="2">
    <source>
        <dbReference type="ARBA" id="ARBA00008872"/>
    </source>
</evidence>
<evidence type="ECO:0000256" key="12">
    <source>
        <dbReference type="RuleBase" id="RU003737"/>
    </source>
</evidence>
<comment type="similarity">
    <text evidence="2 12">Belongs to the Orn/Lys/Arg decarboxylase class-II family.</text>
</comment>
<keyword evidence="3 11" id="KW-0663">Pyridoxal phosphate</keyword>
<evidence type="ECO:0000313" key="16">
    <source>
        <dbReference type="EMBL" id="CAF3622318.1"/>
    </source>
</evidence>
<proteinExistence type="inferred from homology"/>
<evidence type="ECO:0000256" key="3">
    <source>
        <dbReference type="ARBA" id="ARBA00022898"/>
    </source>
</evidence>
<dbReference type="EMBL" id="CAJOBA010001952">
    <property type="protein sequence ID" value="CAF3622318.1"/>
    <property type="molecule type" value="Genomic_DNA"/>
</dbReference>
<evidence type="ECO:0000256" key="4">
    <source>
        <dbReference type="ARBA" id="ARBA00023115"/>
    </source>
</evidence>
<comment type="subunit">
    <text evidence="9">Homodimer. Only the dimer is catalytically active, as the active sites are constructed of residues from both monomers.</text>
</comment>
<evidence type="ECO:0000256" key="5">
    <source>
        <dbReference type="ARBA" id="ARBA00023239"/>
    </source>
</evidence>
<dbReference type="SUPFAM" id="SSF50621">
    <property type="entry name" value="Alanine racemase C-terminal domain-like"/>
    <property type="match status" value="1"/>
</dbReference>
<comment type="function">
    <text evidence="8">Catalyzes the first and rate-limiting step of polyamine biosynthesis that converts ornithine into putrescine, which is the precursor for the polyamines, spermidine and spermine. Polyamines are essential for cell proliferation and are implicated in cellular processes, ranging from DNA replication to apoptosis.</text>
</comment>
<comment type="pathway">
    <text evidence="6">Amine and polyamine biosynthesis; putrescine biosynthesis via L-ornithine pathway; putrescine from L-ornithine: step 1/1.</text>
</comment>
<feature type="domain" description="Orn/DAP/Arg decarboxylase 2 N-terminal" evidence="14">
    <location>
        <begin position="154"/>
        <end position="393"/>
    </location>
</feature>
<comment type="caution">
    <text evidence="16">The sequence shown here is derived from an EMBL/GenBank/DDBJ whole genome shotgun (WGS) entry which is preliminary data.</text>
</comment>
<evidence type="ECO:0000256" key="10">
    <source>
        <dbReference type="ARBA" id="ARBA00049127"/>
    </source>
</evidence>
<dbReference type="GO" id="GO:0004586">
    <property type="term" value="F:ornithine decarboxylase activity"/>
    <property type="evidence" value="ECO:0007669"/>
    <property type="project" value="UniProtKB-EC"/>
</dbReference>
<evidence type="ECO:0000256" key="8">
    <source>
        <dbReference type="ARBA" id="ARBA00037173"/>
    </source>
</evidence>
<dbReference type="PROSITE" id="PS00878">
    <property type="entry name" value="ODR_DC_2_1"/>
    <property type="match status" value="1"/>
</dbReference>
<comment type="catalytic activity">
    <reaction evidence="10">
        <text>L-ornithine + H(+) = putrescine + CO2</text>
        <dbReference type="Rhea" id="RHEA:22964"/>
        <dbReference type="ChEBI" id="CHEBI:15378"/>
        <dbReference type="ChEBI" id="CHEBI:16526"/>
        <dbReference type="ChEBI" id="CHEBI:46911"/>
        <dbReference type="ChEBI" id="CHEBI:326268"/>
        <dbReference type="EC" id="4.1.1.17"/>
    </reaction>
</comment>
<dbReference type="SUPFAM" id="SSF51419">
    <property type="entry name" value="PLP-binding barrel"/>
    <property type="match status" value="1"/>
</dbReference>
<dbReference type="Proteomes" id="UP000682733">
    <property type="component" value="Unassembled WGS sequence"/>
</dbReference>
<dbReference type="FunFam" id="3.20.20.10:FF:000005">
    <property type="entry name" value="Ornithine decarboxylase"/>
    <property type="match status" value="1"/>
</dbReference>
<dbReference type="InterPro" id="IPR002433">
    <property type="entry name" value="Orn_de-COase"/>
</dbReference>
<protein>
    <recommendedName>
        <fullName evidence="7">ornithine decarboxylase</fullName>
        <ecNumber evidence="7">4.1.1.17</ecNumber>
    </recommendedName>
</protein>
<feature type="active site" description="Proton donor" evidence="11">
    <location>
        <position position="486"/>
    </location>
</feature>
<accession>A0A8S2HAR4</accession>
<dbReference type="InterPro" id="IPR022653">
    <property type="entry name" value="De-COase2_pyr-phos_BS"/>
</dbReference>
<dbReference type="InterPro" id="IPR029066">
    <property type="entry name" value="PLP-binding_barrel"/>
</dbReference>
<keyword evidence="5" id="KW-0456">Lyase</keyword>
<dbReference type="PRINTS" id="PR01179">
    <property type="entry name" value="ODADCRBXLASE"/>
</dbReference>
<evidence type="ECO:0000259" key="14">
    <source>
        <dbReference type="Pfam" id="PF02784"/>
    </source>
</evidence>
<dbReference type="GO" id="GO:0005737">
    <property type="term" value="C:cytoplasm"/>
    <property type="evidence" value="ECO:0007669"/>
    <property type="project" value="TreeGrafter"/>
</dbReference>
<evidence type="ECO:0000313" key="15">
    <source>
        <dbReference type="EMBL" id="CAF0837451.1"/>
    </source>
</evidence>
<dbReference type="Gene3D" id="2.40.37.10">
    <property type="entry name" value="Lyase, Ornithine Decarboxylase, Chain A, domain 1"/>
    <property type="match status" value="1"/>
</dbReference>
<evidence type="ECO:0000256" key="9">
    <source>
        <dbReference type="ARBA" id="ARBA00046672"/>
    </source>
</evidence>
<dbReference type="CDD" id="cd00622">
    <property type="entry name" value="PLPDE_III_ODC"/>
    <property type="match status" value="1"/>
</dbReference>
<evidence type="ECO:0000256" key="11">
    <source>
        <dbReference type="PIRSR" id="PIRSR600183-50"/>
    </source>
</evidence>
<dbReference type="Pfam" id="PF00278">
    <property type="entry name" value="Orn_DAP_Arg_deC"/>
    <property type="match status" value="1"/>
</dbReference>
<dbReference type="PRINTS" id="PR01182">
    <property type="entry name" value="ORNDCRBXLASE"/>
</dbReference>
<feature type="domain" description="Orn/DAP/Arg decarboxylase 2 C-terminal" evidence="13">
    <location>
        <begin position="397"/>
        <end position="513"/>
    </location>
</feature>
<reference evidence="16" key="1">
    <citation type="submission" date="2021-02" db="EMBL/GenBank/DDBJ databases">
        <authorList>
            <person name="Nowell W R."/>
        </authorList>
    </citation>
    <scope>NUCLEOTIDE SEQUENCE</scope>
</reference>
<evidence type="ECO:0000313" key="17">
    <source>
        <dbReference type="Proteomes" id="UP000682733"/>
    </source>
</evidence>
<dbReference type="PANTHER" id="PTHR11482">
    <property type="entry name" value="ARGININE/DIAMINOPIMELATE/ORNITHINE DECARBOXYLASE"/>
    <property type="match status" value="1"/>
</dbReference>
<sequence>MQGHVLYNIVPKMTDTTNKKERAHEETAKPELELTESVVANDNNNDDDDEVLENKMENQDEPTHVTTNLLHSINVVEAHKHKDYGGAKGHDEDEQAKKVKQKRQRFHVDHLKDLFENEMDAGYVPYNETNAEVVKRFCSKMHEDDQPFYIVNLSHFARQYYQWIHYLARVKPFFAVKSNPSAFIIKILGHIGAGFDCASVDELDLVLSMCSNIDCGKRIIYAHPCKPISHMKYFRDKGVEMTVVDNEDELHKLKEHWPNAKVLVRLKTNDSHSKSPFSTKFGANECEIRRLLTLAKQLDIHLVGCSFHVGSRCYDINVYKEALEFARKIFDIVHDEEYGFQFSIIDIGGGFTGHNWDKPSFPEVAQSIHEMINKLFPEKKGYQLMAEPGRYFSSGDTILVCSIIARRLHNKEYSSKEEISEAQKEKTKEKALIESAENIYYINDGIYGTFNAIVFDHKVFIVHYLTKSNDKQIPEQYKSVIFGPTCDSIDCIAHSIDLPLLNVGDRLWFPDVGSYTNASASSFNGFKTKKYFFIWRN</sequence>
<dbReference type="Gene3D" id="3.20.20.10">
    <property type="entry name" value="Alanine racemase"/>
    <property type="match status" value="1"/>
</dbReference>
<gene>
    <name evidence="15" type="ORF">OVA965_LOCUS6469</name>
    <name evidence="16" type="ORF">TMI583_LOCUS6465</name>
</gene>
<evidence type="ECO:0000256" key="1">
    <source>
        <dbReference type="ARBA" id="ARBA00001933"/>
    </source>
</evidence>
<dbReference type="GO" id="GO:0033387">
    <property type="term" value="P:putrescine biosynthetic process from arginine, via ornithine"/>
    <property type="evidence" value="ECO:0007669"/>
    <property type="project" value="TreeGrafter"/>
</dbReference>
<keyword evidence="4" id="KW-0620">Polyamine biosynthesis</keyword>
<evidence type="ECO:0000256" key="7">
    <source>
        <dbReference type="ARBA" id="ARBA00034138"/>
    </source>
</evidence>
<dbReference type="EC" id="4.1.1.17" evidence="7"/>
<organism evidence="16 17">
    <name type="scientific">Didymodactylos carnosus</name>
    <dbReference type="NCBI Taxonomy" id="1234261"/>
    <lineage>
        <taxon>Eukaryota</taxon>
        <taxon>Metazoa</taxon>
        <taxon>Spiralia</taxon>
        <taxon>Gnathifera</taxon>
        <taxon>Rotifera</taxon>
        <taxon>Eurotatoria</taxon>
        <taxon>Bdelloidea</taxon>
        <taxon>Philodinida</taxon>
        <taxon>Philodinidae</taxon>
        <taxon>Didymodactylos</taxon>
    </lineage>
</organism>
<dbReference type="InterPro" id="IPR009006">
    <property type="entry name" value="Ala_racemase/Decarboxylase_C"/>
</dbReference>
<dbReference type="InterPro" id="IPR000183">
    <property type="entry name" value="Orn/DAP/Arg_de-COase"/>
</dbReference>